<gene>
    <name evidence="2" type="ORF">B296_00032942</name>
</gene>
<evidence type="ECO:0000256" key="1">
    <source>
        <dbReference type="SAM" id="Phobius"/>
    </source>
</evidence>
<proteinExistence type="predicted"/>
<name>A0A426YZ30_ENSVE</name>
<reference evidence="2 3" key="1">
    <citation type="journal article" date="2014" name="Agronomy (Basel)">
        <title>A Draft Genome Sequence for Ensete ventricosum, the Drought-Tolerant Tree Against Hunger.</title>
        <authorList>
            <person name="Harrison J."/>
            <person name="Moore K.A."/>
            <person name="Paszkiewicz K."/>
            <person name="Jones T."/>
            <person name="Grant M."/>
            <person name="Ambacheew D."/>
            <person name="Muzemil S."/>
            <person name="Studholme D.J."/>
        </authorList>
    </citation>
    <scope>NUCLEOTIDE SEQUENCE [LARGE SCALE GENOMIC DNA]</scope>
</reference>
<organism evidence="2 3">
    <name type="scientific">Ensete ventricosum</name>
    <name type="common">Abyssinian banana</name>
    <name type="synonym">Musa ensete</name>
    <dbReference type="NCBI Taxonomy" id="4639"/>
    <lineage>
        <taxon>Eukaryota</taxon>
        <taxon>Viridiplantae</taxon>
        <taxon>Streptophyta</taxon>
        <taxon>Embryophyta</taxon>
        <taxon>Tracheophyta</taxon>
        <taxon>Spermatophyta</taxon>
        <taxon>Magnoliopsida</taxon>
        <taxon>Liliopsida</taxon>
        <taxon>Zingiberales</taxon>
        <taxon>Musaceae</taxon>
        <taxon>Ensete</taxon>
    </lineage>
</organism>
<dbReference type="EMBL" id="AMZH03009369">
    <property type="protein sequence ID" value="RRT57009.1"/>
    <property type="molecule type" value="Genomic_DNA"/>
</dbReference>
<feature type="transmembrane region" description="Helical" evidence="1">
    <location>
        <begin position="109"/>
        <end position="128"/>
    </location>
</feature>
<accession>A0A426YZ30</accession>
<keyword evidence="1" id="KW-1133">Transmembrane helix</keyword>
<keyword evidence="1" id="KW-0812">Transmembrane</keyword>
<keyword evidence="1" id="KW-0472">Membrane</keyword>
<comment type="caution">
    <text evidence="2">The sequence shown here is derived from an EMBL/GenBank/DDBJ whole genome shotgun (WGS) entry which is preliminary data.</text>
</comment>
<evidence type="ECO:0000313" key="3">
    <source>
        <dbReference type="Proteomes" id="UP000287651"/>
    </source>
</evidence>
<sequence length="163" mass="18111">MRSRRQWRVWSEERGGVELGIYKGCSQWELMMPPPPFALSHISRRRKEGKGRVPTTAALVHMLVRRGGWDPLVHEPCPSMAHGGSLRARSPRGCCDPCTFSASPDRCHIVVVVVVIVVIIVATVLPMIRTEQDYVLHLVDGQGGDKRPLGGDDSHCDDDDMCT</sequence>
<dbReference type="AlphaFoldDB" id="A0A426YZ30"/>
<dbReference type="Proteomes" id="UP000287651">
    <property type="component" value="Unassembled WGS sequence"/>
</dbReference>
<evidence type="ECO:0000313" key="2">
    <source>
        <dbReference type="EMBL" id="RRT57009.1"/>
    </source>
</evidence>
<protein>
    <submittedName>
        <fullName evidence="2">Uncharacterized protein</fullName>
    </submittedName>
</protein>